<dbReference type="Proteomes" id="UP000663887">
    <property type="component" value="Unassembled WGS sequence"/>
</dbReference>
<feature type="compositionally biased region" description="Polar residues" evidence="1">
    <location>
        <begin position="596"/>
        <end position="610"/>
    </location>
</feature>
<feature type="compositionally biased region" description="Polar residues" evidence="1">
    <location>
        <begin position="307"/>
        <end position="320"/>
    </location>
</feature>
<feature type="compositionally biased region" description="Polar residues" evidence="1">
    <location>
        <begin position="450"/>
        <end position="467"/>
    </location>
</feature>
<dbReference type="PANTHER" id="PTHR23034:SF2">
    <property type="entry name" value="GLUTAMATE-RICH PROTEIN 3"/>
    <property type="match status" value="1"/>
</dbReference>
<accession>A0A816MEY0</accession>
<feature type="region of interest" description="Disordered" evidence="1">
    <location>
        <begin position="297"/>
        <end position="673"/>
    </location>
</feature>
<feature type="compositionally biased region" description="Low complexity" evidence="1">
    <location>
        <begin position="341"/>
        <end position="350"/>
    </location>
</feature>
<feature type="compositionally biased region" description="Polar residues" evidence="1">
    <location>
        <begin position="637"/>
        <end position="646"/>
    </location>
</feature>
<evidence type="ECO:0000313" key="3">
    <source>
        <dbReference type="EMBL" id="CAF2007409.1"/>
    </source>
</evidence>
<dbReference type="InterPro" id="IPR048257">
    <property type="entry name" value="DUF4590"/>
</dbReference>
<dbReference type="EMBL" id="CAJNRG010000566">
    <property type="protein sequence ID" value="CAF2007409.1"/>
    <property type="molecule type" value="Genomic_DNA"/>
</dbReference>
<feature type="compositionally biased region" description="Polar residues" evidence="1">
    <location>
        <begin position="107"/>
        <end position="117"/>
    </location>
</feature>
<sequence length="673" mass="75793">MTEIKKSKILTHKQLEAILNTDHIWQHLIKVGFIDNRGDVISKVQSKRRLPRRHTLNNKRHHITYTSQSTVRSVPKCPVQKHSVRQYILSLLRLFLYFDILQDTNDENPSSPSNCSPTRRRLKSASIVQSKQTNKTANSARFSSSTQATFIENVLIRRAVSPKIMLAENRCLVTMKYFGEEMNIEYDRTLFIPQDDEIIIMQQHCGGENLMVFKGLLKRRDDFAFESRRHTDYPFALAFYVNGVISNRLSVCCENRVKNETLIGGKRCVFSILSIEKSRPCRKCRFEQRMAKLFEEKPELKPRKNQYDTSTKNSSTSREANSAHKENSCDAGSLQEKKSDVSSSKSTISDSKNDKTSEFPTLQSKPIKSDDEASQKSCSPISSSEKIETNKIGNAKISQSPTLRWKPNESDSENSKTLLPPISSSKQNDSDTIDHTETNESATLPPKITESVNSDVKTNESVTSSSKVVEPDKETRFSTNNSPLSNSKILKPVKSEDSEINESINSSIDTGEPEKKSRFWANNPPLSNSKILKPVKSEGSEINDSINSSIGTNESEKKNLLTKSAPRISSPESFESDTSSSEDRRERTRVRPKTAPVNQPKSTSSPNPYSTDFEKINENIDSSFSSSHDDHKLAVPASSSSKNRINKTSDLDRVSIVSSETDEDEEESTIHEN</sequence>
<feature type="region of interest" description="Disordered" evidence="1">
    <location>
        <begin position="106"/>
        <end position="139"/>
    </location>
</feature>
<feature type="compositionally biased region" description="Low complexity" evidence="1">
    <location>
        <begin position="569"/>
        <end position="579"/>
    </location>
</feature>
<feature type="compositionally biased region" description="Polar residues" evidence="1">
    <location>
        <begin position="477"/>
        <end position="488"/>
    </location>
</feature>
<dbReference type="Pfam" id="PF15257">
    <property type="entry name" value="DUF4590"/>
    <property type="match status" value="1"/>
</dbReference>
<comment type="caution">
    <text evidence="3">The sequence shown here is derived from an EMBL/GenBank/DDBJ whole genome shotgun (WGS) entry which is preliminary data.</text>
</comment>
<gene>
    <name evidence="3" type="ORF">XDN619_LOCUS3587</name>
</gene>
<reference evidence="3" key="1">
    <citation type="submission" date="2021-02" db="EMBL/GenBank/DDBJ databases">
        <authorList>
            <person name="Nowell W R."/>
        </authorList>
    </citation>
    <scope>NUCLEOTIDE SEQUENCE</scope>
</reference>
<evidence type="ECO:0000256" key="1">
    <source>
        <dbReference type="SAM" id="MobiDB-lite"/>
    </source>
</evidence>
<proteinExistence type="predicted"/>
<protein>
    <recommendedName>
        <fullName evidence="2">DUF4590 domain-containing protein</fullName>
    </recommendedName>
</protein>
<name>A0A816MEY0_9BILA</name>
<feature type="compositionally biased region" description="Basic and acidic residues" evidence="1">
    <location>
        <begin position="428"/>
        <end position="438"/>
    </location>
</feature>
<feature type="compositionally biased region" description="Polar residues" evidence="1">
    <location>
        <begin position="540"/>
        <end position="553"/>
    </location>
</feature>
<evidence type="ECO:0000259" key="2">
    <source>
        <dbReference type="Pfam" id="PF15257"/>
    </source>
</evidence>
<dbReference type="AlphaFoldDB" id="A0A816MEY0"/>
<dbReference type="InterPro" id="IPR027962">
    <property type="entry name" value="ERICH3"/>
</dbReference>
<dbReference type="PANTHER" id="PTHR23034">
    <property type="entry name" value="GLUTAMATE-RICH PROTEIN 3"/>
    <property type="match status" value="1"/>
</dbReference>
<feature type="domain" description="DUF4590" evidence="2">
    <location>
        <begin position="194"/>
        <end position="293"/>
    </location>
</feature>
<evidence type="ECO:0000313" key="4">
    <source>
        <dbReference type="Proteomes" id="UP000663887"/>
    </source>
</evidence>
<feature type="compositionally biased region" description="Polar residues" evidence="1">
    <location>
        <begin position="375"/>
        <end position="384"/>
    </location>
</feature>
<feature type="compositionally biased region" description="Polar residues" evidence="1">
    <location>
        <begin position="126"/>
        <end position="139"/>
    </location>
</feature>
<organism evidence="3 4">
    <name type="scientific">Rotaria magnacalcarata</name>
    <dbReference type="NCBI Taxonomy" id="392030"/>
    <lineage>
        <taxon>Eukaryota</taxon>
        <taxon>Metazoa</taxon>
        <taxon>Spiralia</taxon>
        <taxon>Gnathifera</taxon>
        <taxon>Rotifera</taxon>
        <taxon>Eurotatoria</taxon>
        <taxon>Bdelloidea</taxon>
        <taxon>Philodinida</taxon>
        <taxon>Philodinidae</taxon>
        <taxon>Rotaria</taxon>
    </lineage>
</organism>
<feature type="compositionally biased region" description="Basic and acidic residues" evidence="1">
    <location>
        <begin position="297"/>
        <end position="306"/>
    </location>
</feature>